<keyword evidence="1" id="KW-0472">Membrane</keyword>
<proteinExistence type="predicted"/>
<dbReference type="Pfam" id="PF05309">
    <property type="entry name" value="TraE"/>
    <property type="match status" value="1"/>
</dbReference>
<name>A0A0H3ZIY1_9VIBR</name>
<accession>A0A0H3ZIY1</accession>
<dbReference type="NCBIfam" id="TIGR02761">
    <property type="entry name" value="TraE_TIGR"/>
    <property type="match status" value="1"/>
</dbReference>
<keyword evidence="1" id="KW-1133">Transmembrane helix</keyword>
<feature type="transmembrane region" description="Helical" evidence="1">
    <location>
        <begin position="20"/>
        <end position="43"/>
    </location>
</feature>
<evidence type="ECO:0000313" key="2">
    <source>
        <dbReference type="EMBL" id="AKN35850.1"/>
    </source>
</evidence>
<dbReference type="AlphaFoldDB" id="A0A0H3ZIY1"/>
<organism evidence="2">
    <name type="scientific">Vibrio tasmaniensis</name>
    <dbReference type="NCBI Taxonomy" id="212663"/>
    <lineage>
        <taxon>Bacteria</taxon>
        <taxon>Pseudomonadati</taxon>
        <taxon>Pseudomonadota</taxon>
        <taxon>Gammaproteobacteria</taxon>
        <taxon>Vibrionales</taxon>
        <taxon>Vibrionaceae</taxon>
        <taxon>Vibrio</taxon>
    </lineage>
</organism>
<dbReference type="InterPro" id="IPR007973">
    <property type="entry name" value="Pilus_assembly_TraE"/>
</dbReference>
<sequence length="193" mass="21579">MKKDQYDYIQSLTASHRRTLMALMAGCGLVVAVLATALTYVTMNNTRTVLMPPTLTKPVTVGRDYIDRSYLSQLAQYLIWLRYNVTPENVQAQNAQLLRYLLPSEYPTLKAKLDKEARVVIDDSVSSSFFIQGMVVDVDKGVVSVTGVQQKYVKRRALPPKSKTVTLTFSAPQGLILLASMSRNVTDKKESLQ</sequence>
<evidence type="ECO:0000256" key="1">
    <source>
        <dbReference type="SAM" id="Phobius"/>
    </source>
</evidence>
<protein>
    <submittedName>
        <fullName evidence="2">IncF plasmid conjugative transfer pilus assemblyprotein TraE</fullName>
    </submittedName>
</protein>
<dbReference type="EMBL" id="KP795454">
    <property type="protein sequence ID" value="AKN35850.1"/>
    <property type="molecule type" value="Genomic_DNA"/>
</dbReference>
<keyword evidence="1" id="KW-0812">Transmembrane</keyword>
<reference evidence="2" key="1">
    <citation type="journal article" date="2015" name="MBio">
        <title>Eco-Evolutionary Dynamics of Episomes among Ecologically Cohesive Bacterial Populations.</title>
        <authorList>
            <person name="Xue H."/>
            <person name="Cordero O.X."/>
            <person name="Camas F.M."/>
            <person name="Trimble W."/>
            <person name="Meyer F."/>
            <person name="Guglielmini J."/>
            <person name="Rocha E.P."/>
            <person name="Polz M.F."/>
        </authorList>
    </citation>
    <scope>NUCLEOTIDE SEQUENCE</scope>
    <source>
        <strain evidence="2">FF_112</strain>
    </source>
</reference>